<evidence type="ECO:0000313" key="4">
    <source>
        <dbReference type="Proteomes" id="UP000280726"/>
    </source>
</evidence>
<comment type="caution">
    <text evidence="3">The sequence shown here is derived from an EMBL/GenBank/DDBJ whole genome shotgun (WGS) entry which is preliminary data.</text>
</comment>
<feature type="transmembrane region" description="Helical" evidence="2">
    <location>
        <begin position="43"/>
        <end position="63"/>
    </location>
</feature>
<feature type="region of interest" description="Disordered" evidence="1">
    <location>
        <begin position="68"/>
        <end position="100"/>
    </location>
</feature>
<protein>
    <submittedName>
        <fullName evidence="3">Uncharacterized protein</fullName>
    </submittedName>
</protein>
<keyword evidence="2" id="KW-0472">Membrane</keyword>
<proteinExistence type="predicted"/>
<evidence type="ECO:0000256" key="2">
    <source>
        <dbReference type="SAM" id="Phobius"/>
    </source>
</evidence>
<keyword evidence="2" id="KW-0812">Transmembrane</keyword>
<feature type="transmembrane region" description="Helical" evidence="2">
    <location>
        <begin position="20"/>
        <end position="37"/>
    </location>
</feature>
<evidence type="ECO:0000256" key="1">
    <source>
        <dbReference type="SAM" id="MobiDB-lite"/>
    </source>
</evidence>
<evidence type="ECO:0000313" key="3">
    <source>
        <dbReference type="EMBL" id="RPF26416.1"/>
    </source>
</evidence>
<dbReference type="AlphaFoldDB" id="A0A3N4Z410"/>
<feature type="compositionally biased region" description="Low complexity" evidence="1">
    <location>
        <begin position="68"/>
        <end position="84"/>
    </location>
</feature>
<keyword evidence="4" id="KW-1185">Reference proteome</keyword>
<reference evidence="3 4" key="1">
    <citation type="submission" date="2018-11" db="EMBL/GenBank/DDBJ databases">
        <title>Sequencing the genomes of 1000 actinobacteria strains.</title>
        <authorList>
            <person name="Klenk H.-P."/>
        </authorList>
    </citation>
    <scope>NUCLEOTIDE SEQUENCE [LARGE SCALE GENOMIC DNA]</scope>
    <source>
        <strain evidence="3 4">DSM 14418</strain>
    </source>
</reference>
<dbReference type="Proteomes" id="UP000280726">
    <property type="component" value="Unassembled WGS sequence"/>
</dbReference>
<dbReference type="RefSeq" id="WP_123914955.1">
    <property type="nucleotide sequence ID" value="NZ_RKRA01000001.1"/>
</dbReference>
<name>A0A3N4Z410_9MICO</name>
<accession>A0A3N4Z410</accession>
<sequence length="118" mass="12363">MSFNGMRRDGHPRWSARNGWFLVGLGLTATFYLAATGPVNPVVAMALSVVMGLGLVLGLNGLFSGAPRTAGAPGAPAPQRSARATGETTPAASPRVRSRRGAFGKVPASWEFYETFGR</sequence>
<keyword evidence="2" id="KW-1133">Transmembrane helix</keyword>
<dbReference type="EMBL" id="RKRA01000001">
    <property type="protein sequence ID" value="RPF26416.1"/>
    <property type="molecule type" value="Genomic_DNA"/>
</dbReference>
<organism evidence="3 4">
    <name type="scientific">Georgenia muralis</name>
    <dbReference type="NCBI Taxonomy" id="154117"/>
    <lineage>
        <taxon>Bacteria</taxon>
        <taxon>Bacillati</taxon>
        <taxon>Actinomycetota</taxon>
        <taxon>Actinomycetes</taxon>
        <taxon>Micrococcales</taxon>
        <taxon>Bogoriellaceae</taxon>
        <taxon>Georgenia</taxon>
    </lineage>
</organism>
<gene>
    <name evidence="3" type="ORF">EDD32_0856</name>
</gene>